<dbReference type="AlphaFoldDB" id="A0AAN7CR98"/>
<organism evidence="3 4">
    <name type="scientific">Corynascus novoguineensis</name>
    <dbReference type="NCBI Taxonomy" id="1126955"/>
    <lineage>
        <taxon>Eukaryota</taxon>
        <taxon>Fungi</taxon>
        <taxon>Dikarya</taxon>
        <taxon>Ascomycota</taxon>
        <taxon>Pezizomycotina</taxon>
        <taxon>Sordariomycetes</taxon>
        <taxon>Sordariomycetidae</taxon>
        <taxon>Sordariales</taxon>
        <taxon>Chaetomiaceae</taxon>
        <taxon>Corynascus</taxon>
    </lineage>
</organism>
<evidence type="ECO:0000256" key="2">
    <source>
        <dbReference type="SAM" id="SignalP"/>
    </source>
</evidence>
<feature type="signal peptide" evidence="2">
    <location>
        <begin position="1"/>
        <end position="24"/>
    </location>
</feature>
<protein>
    <submittedName>
        <fullName evidence="3">Uncharacterized protein</fullName>
    </submittedName>
</protein>
<dbReference type="EMBL" id="MU857674">
    <property type="protein sequence ID" value="KAK4246416.1"/>
    <property type="molecule type" value="Genomic_DNA"/>
</dbReference>
<evidence type="ECO:0000313" key="4">
    <source>
        <dbReference type="Proteomes" id="UP001303647"/>
    </source>
</evidence>
<sequence length="688" mass="68507">MVGGRKVLLSIAVLSGLGLEPVLGGRLRRQDGFIDTAQGAAGAASSSTSSQTDVVPLLQSSSKVAIVATPSDQSRSAAEGVGISPDSQQQRTSSSLGPPPADIPESSTSVPPVQGGGSEPDSPGYTYAPAESASATVSAGAQPTPPRGGPPRGGPPGGIPKGSSFSATYATTETVDLGYGTTLPGDSTLATSIRYENQTFTQTPSGSISYCKPSELAGSPTSWSVIHTSTITWYGNPEDYTQPYPPIAIPGPTSSCVVPITPPKLTISVCASTGVGTQYMTCEVTTTTESYKFGVQTSLTPSVVFLTTDKNPAVIFTTINKPDYGVSQDAQTRDGHASPTAYKSGSSADYNTPGGPQAISNSAQRPTRTPITVAVQPTGVVIDGHTIRDNPAEPTQVVIIGGQTFTIDPTHVVGGGATIDRPAATGGVYLPVPTSTDIDGVPVVVSSSVAIIGGSSFTLGPSTTTAVVSGHTFTVGPSTIAGGTQTLPLPTFPSPTEVVVAGGDLITAIGSSVFVVHGTTLTYPGPGGDGGSTVITVDDDVVTLGPGGITAQDGAVTLGGTHAAGPQDTQYALVGGATITKIGASVVVIRNTTYTVGPGTDTPTMTTVIGGETITVGPDGVVVGSLTLRYPFGPTTVITPGAGADAATATATAGTGGGDEEDGVGALRPWLAGVVWAVGLAVGIGLVI</sequence>
<feature type="compositionally biased region" description="Polar residues" evidence="1">
    <location>
        <begin position="358"/>
        <end position="367"/>
    </location>
</feature>
<feature type="chain" id="PRO_5043009526" evidence="2">
    <location>
        <begin position="25"/>
        <end position="688"/>
    </location>
</feature>
<feature type="compositionally biased region" description="Pro residues" evidence="1">
    <location>
        <begin position="143"/>
        <end position="158"/>
    </location>
</feature>
<feature type="region of interest" description="Disordered" evidence="1">
    <location>
        <begin position="66"/>
        <end position="165"/>
    </location>
</feature>
<reference evidence="3" key="2">
    <citation type="submission" date="2023-05" db="EMBL/GenBank/DDBJ databases">
        <authorList>
            <consortium name="Lawrence Berkeley National Laboratory"/>
            <person name="Steindorff A."/>
            <person name="Hensen N."/>
            <person name="Bonometti L."/>
            <person name="Westerberg I."/>
            <person name="Brannstrom I.O."/>
            <person name="Guillou S."/>
            <person name="Cros-Aarteil S."/>
            <person name="Calhoun S."/>
            <person name="Haridas S."/>
            <person name="Kuo A."/>
            <person name="Mondo S."/>
            <person name="Pangilinan J."/>
            <person name="Riley R."/>
            <person name="Labutti K."/>
            <person name="Andreopoulos B."/>
            <person name="Lipzen A."/>
            <person name="Chen C."/>
            <person name="Yanf M."/>
            <person name="Daum C."/>
            <person name="Ng V."/>
            <person name="Clum A."/>
            <person name="Ohm R."/>
            <person name="Martin F."/>
            <person name="Silar P."/>
            <person name="Natvig D."/>
            <person name="Lalanne C."/>
            <person name="Gautier V."/>
            <person name="Ament-Velasquez S.L."/>
            <person name="Kruys A."/>
            <person name="Hutchinson M.I."/>
            <person name="Powell A.J."/>
            <person name="Barry K."/>
            <person name="Miller A.N."/>
            <person name="Grigoriev I.V."/>
            <person name="Debuchy R."/>
            <person name="Gladieux P."/>
            <person name="Thoren M.H."/>
            <person name="Johannesson H."/>
        </authorList>
    </citation>
    <scope>NUCLEOTIDE SEQUENCE</scope>
    <source>
        <strain evidence="3">CBS 359.72</strain>
    </source>
</reference>
<dbReference type="Proteomes" id="UP001303647">
    <property type="component" value="Unassembled WGS sequence"/>
</dbReference>
<comment type="caution">
    <text evidence="3">The sequence shown here is derived from an EMBL/GenBank/DDBJ whole genome shotgun (WGS) entry which is preliminary data.</text>
</comment>
<reference evidence="3" key="1">
    <citation type="journal article" date="2023" name="Mol. Phylogenet. Evol.">
        <title>Genome-scale phylogeny and comparative genomics of the fungal order Sordariales.</title>
        <authorList>
            <person name="Hensen N."/>
            <person name="Bonometti L."/>
            <person name="Westerberg I."/>
            <person name="Brannstrom I.O."/>
            <person name="Guillou S."/>
            <person name="Cros-Aarteil S."/>
            <person name="Calhoun S."/>
            <person name="Haridas S."/>
            <person name="Kuo A."/>
            <person name="Mondo S."/>
            <person name="Pangilinan J."/>
            <person name="Riley R."/>
            <person name="LaButti K."/>
            <person name="Andreopoulos B."/>
            <person name="Lipzen A."/>
            <person name="Chen C."/>
            <person name="Yan M."/>
            <person name="Daum C."/>
            <person name="Ng V."/>
            <person name="Clum A."/>
            <person name="Steindorff A."/>
            <person name="Ohm R.A."/>
            <person name="Martin F."/>
            <person name="Silar P."/>
            <person name="Natvig D.O."/>
            <person name="Lalanne C."/>
            <person name="Gautier V."/>
            <person name="Ament-Velasquez S.L."/>
            <person name="Kruys A."/>
            <person name="Hutchinson M.I."/>
            <person name="Powell A.J."/>
            <person name="Barry K."/>
            <person name="Miller A.N."/>
            <person name="Grigoriev I.V."/>
            <person name="Debuchy R."/>
            <person name="Gladieux P."/>
            <person name="Hiltunen Thoren M."/>
            <person name="Johannesson H."/>
        </authorList>
    </citation>
    <scope>NUCLEOTIDE SEQUENCE</scope>
    <source>
        <strain evidence="3">CBS 359.72</strain>
    </source>
</reference>
<proteinExistence type="predicted"/>
<evidence type="ECO:0000256" key="1">
    <source>
        <dbReference type="SAM" id="MobiDB-lite"/>
    </source>
</evidence>
<name>A0AAN7CR98_9PEZI</name>
<feature type="compositionally biased region" description="Polar residues" evidence="1">
    <location>
        <begin position="341"/>
        <end position="350"/>
    </location>
</feature>
<feature type="compositionally biased region" description="Polar residues" evidence="1">
    <location>
        <begin position="85"/>
        <end position="96"/>
    </location>
</feature>
<evidence type="ECO:0000313" key="3">
    <source>
        <dbReference type="EMBL" id="KAK4246416.1"/>
    </source>
</evidence>
<accession>A0AAN7CR98</accession>
<gene>
    <name evidence="3" type="ORF">C7999DRAFT_42108</name>
</gene>
<keyword evidence="4" id="KW-1185">Reference proteome</keyword>
<feature type="region of interest" description="Disordered" evidence="1">
    <location>
        <begin position="324"/>
        <end position="367"/>
    </location>
</feature>
<keyword evidence="2" id="KW-0732">Signal</keyword>